<protein>
    <submittedName>
        <fullName evidence="2">Uncharacterized protein</fullName>
    </submittedName>
</protein>
<keyword evidence="3" id="KW-1185">Reference proteome</keyword>
<organism evidence="2 3">
    <name type="scientific">Morella rubra</name>
    <name type="common">Chinese bayberry</name>
    <dbReference type="NCBI Taxonomy" id="262757"/>
    <lineage>
        <taxon>Eukaryota</taxon>
        <taxon>Viridiplantae</taxon>
        <taxon>Streptophyta</taxon>
        <taxon>Embryophyta</taxon>
        <taxon>Tracheophyta</taxon>
        <taxon>Spermatophyta</taxon>
        <taxon>Magnoliopsida</taxon>
        <taxon>eudicotyledons</taxon>
        <taxon>Gunneridae</taxon>
        <taxon>Pentapetalae</taxon>
        <taxon>rosids</taxon>
        <taxon>fabids</taxon>
        <taxon>Fagales</taxon>
        <taxon>Myricaceae</taxon>
        <taxon>Morella</taxon>
    </lineage>
</organism>
<evidence type="ECO:0000313" key="2">
    <source>
        <dbReference type="EMBL" id="KAB1199424.1"/>
    </source>
</evidence>
<evidence type="ECO:0000256" key="1">
    <source>
        <dbReference type="SAM" id="MobiDB-lite"/>
    </source>
</evidence>
<dbReference type="Proteomes" id="UP000516437">
    <property type="component" value="Unassembled WGS sequence"/>
</dbReference>
<feature type="region of interest" description="Disordered" evidence="1">
    <location>
        <begin position="36"/>
        <end position="64"/>
    </location>
</feature>
<reference evidence="2 3" key="1">
    <citation type="journal article" date="2019" name="Plant Biotechnol. J.">
        <title>The red bayberry genome and genetic basis of sex determination.</title>
        <authorList>
            <person name="Jia H.M."/>
            <person name="Jia H.J."/>
            <person name="Cai Q.L."/>
            <person name="Wang Y."/>
            <person name="Zhao H.B."/>
            <person name="Yang W.F."/>
            <person name="Wang G.Y."/>
            <person name="Li Y.H."/>
            <person name="Zhan D.L."/>
            <person name="Shen Y.T."/>
            <person name="Niu Q.F."/>
            <person name="Chang L."/>
            <person name="Qiu J."/>
            <person name="Zhao L."/>
            <person name="Xie H.B."/>
            <person name="Fu W.Y."/>
            <person name="Jin J."/>
            <person name="Li X.W."/>
            <person name="Jiao Y."/>
            <person name="Zhou C.C."/>
            <person name="Tu T."/>
            <person name="Chai C.Y."/>
            <person name="Gao J.L."/>
            <person name="Fan L.J."/>
            <person name="van de Weg E."/>
            <person name="Wang J.Y."/>
            <person name="Gao Z.S."/>
        </authorList>
    </citation>
    <scope>NUCLEOTIDE SEQUENCE [LARGE SCALE GENOMIC DNA]</scope>
    <source>
        <tissue evidence="2">Leaves</tissue>
    </source>
</reference>
<proteinExistence type="predicted"/>
<evidence type="ECO:0000313" key="3">
    <source>
        <dbReference type="Proteomes" id="UP000516437"/>
    </source>
</evidence>
<accession>A0A6A1UFQ8</accession>
<comment type="caution">
    <text evidence="2">The sequence shown here is derived from an EMBL/GenBank/DDBJ whole genome shotgun (WGS) entry which is preliminary data.</text>
</comment>
<gene>
    <name evidence="2" type="ORF">CJ030_MR0G024315</name>
</gene>
<dbReference type="EMBL" id="RXIC02000471">
    <property type="protein sequence ID" value="KAB1199424.1"/>
    <property type="molecule type" value="Genomic_DNA"/>
</dbReference>
<name>A0A6A1UFQ8_9ROSI</name>
<dbReference type="AlphaFoldDB" id="A0A6A1UFQ8"/>
<sequence length="131" mass="14904">MRISFNKKQDYSGKITKMQTQNTKIPRGELHLQDEHITQNITKKGPNVHNKQTKTPKRNKTESFAVGEDAIGTWIPLPQRIVHASVGKIARCKTVKQQADLSSVLGAWSNTRRHQVSRHETRRRLVAAEAD</sequence>